<accession>A0A4R0RQI0</accession>
<evidence type="ECO:0000313" key="3">
    <source>
        <dbReference type="Proteomes" id="UP000292702"/>
    </source>
</evidence>
<dbReference type="Proteomes" id="UP000292702">
    <property type="component" value="Unassembled WGS sequence"/>
</dbReference>
<feature type="region of interest" description="Disordered" evidence="1">
    <location>
        <begin position="32"/>
        <end position="54"/>
    </location>
</feature>
<dbReference type="STRING" id="92696.A0A4R0RQI0"/>
<name>A0A4R0RQI0_9APHY</name>
<feature type="compositionally biased region" description="Polar residues" evidence="1">
    <location>
        <begin position="41"/>
        <end position="50"/>
    </location>
</feature>
<organism evidence="2 3">
    <name type="scientific">Steccherinum ochraceum</name>
    <dbReference type="NCBI Taxonomy" id="92696"/>
    <lineage>
        <taxon>Eukaryota</taxon>
        <taxon>Fungi</taxon>
        <taxon>Dikarya</taxon>
        <taxon>Basidiomycota</taxon>
        <taxon>Agaricomycotina</taxon>
        <taxon>Agaricomycetes</taxon>
        <taxon>Polyporales</taxon>
        <taxon>Steccherinaceae</taxon>
        <taxon>Steccherinum</taxon>
    </lineage>
</organism>
<sequence>MRRGGALSPSATTDSKPTIREVNNLLHNLRGEHFRQERNRNPTTPVSPSSHYVAPDKPTLPISQIFGSDDAIAKAFDNLALDLDAESAVREDRSQPAWRKKALSLLFAYAPLRVSDEESDMPAWNEEDDYTIPPLTLFCLRALAGYCRSVSSFAEDLVPYLPPHLRRLLLRWTAVHAPLSNTKLYALCEPEMGGHADGELIVVGPHASLPKDYFKTADVTDEEAFAFASSSQSREDDPPPPESWTSTTDTSDTSWDSSSSYTKDEPPPLLSLALISLPIPVHTLFTLPRTLTHLALLSLPTLTPIHRLPRLLPNIEVLDLSYNVWLGQPKIVSNANMAGESLLWRTEWVRWGRLRVLGLRECGVGKGEGGGCGCEGE</sequence>
<protein>
    <submittedName>
        <fullName evidence="2">Uncharacterized protein</fullName>
    </submittedName>
</protein>
<evidence type="ECO:0000313" key="2">
    <source>
        <dbReference type="EMBL" id="TCD64664.1"/>
    </source>
</evidence>
<dbReference type="OrthoDB" id="3264363at2759"/>
<keyword evidence="3" id="KW-1185">Reference proteome</keyword>
<reference evidence="2 3" key="1">
    <citation type="submission" date="2018-11" db="EMBL/GenBank/DDBJ databases">
        <title>Genome assembly of Steccherinum ochraceum LE-BIN_3174, the white-rot fungus of the Steccherinaceae family (The Residual Polyporoid clade, Polyporales, Basidiomycota).</title>
        <authorList>
            <person name="Fedorova T.V."/>
            <person name="Glazunova O.A."/>
            <person name="Landesman E.O."/>
            <person name="Moiseenko K.V."/>
            <person name="Psurtseva N.V."/>
            <person name="Savinova O.S."/>
            <person name="Shakhova N.V."/>
            <person name="Tyazhelova T.V."/>
            <person name="Vasina D.V."/>
        </authorList>
    </citation>
    <scope>NUCLEOTIDE SEQUENCE [LARGE SCALE GENOMIC DNA]</scope>
    <source>
        <strain evidence="2 3">LE-BIN_3174</strain>
    </source>
</reference>
<comment type="caution">
    <text evidence="2">The sequence shown here is derived from an EMBL/GenBank/DDBJ whole genome shotgun (WGS) entry which is preliminary data.</text>
</comment>
<feature type="region of interest" description="Disordered" evidence="1">
    <location>
        <begin position="226"/>
        <end position="262"/>
    </location>
</feature>
<proteinExistence type="predicted"/>
<evidence type="ECO:0000256" key="1">
    <source>
        <dbReference type="SAM" id="MobiDB-lite"/>
    </source>
</evidence>
<dbReference type="AlphaFoldDB" id="A0A4R0RQI0"/>
<feature type="compositionally biased region" description="Low complexity" evidence="1">
    <location>
        <begin position="243"/>
        <end position="260"/>
    </location>
</feature>
<dbReference type="EMBL" id="RWJN01000223">
    <property type="protein sequence ID" value="TCD64664.1"/>
    <property type="molecule type" value="Genomic_DNA"/>
</dbReference>
<gene>
    <name evidence="2" type="ORF">EIP91_003825</name>
</gene>